<dbReference type="Pfam" id="PF08044">
    <property type="entry name" value="DUF1707"/>
    <property type="match status" value="1"/>
</dbReference>
<dbReference type="RefSeq" id="WP_187753109.1">
    <property type="nucleotide sequence ID" value="NZ_CP060828.1"/>
</dbReference>
<dbReference type="PANTHER" id="PTHR40763">
    <property type="entry name" value="MEMBRANE PROTEIN-RELATED"/>
    <property type="match status" value="1"/>
</dbReference>
<evidence type="ECO:0000313" key="3">
    <source>
        <dbReference type="Proteomes" id="UP000516052"/>
    </source>
</evidence>
<dbReference type="InterPro" id="IPR012551">
    <property type="entry name" value="DUF1707_SHOCT-like"/>
</dbReference>
<reference evidence="2 3" key="1">
    <citation type="submission" date="2020-08" db="EMBL/GenBank/DDBJ databases">
        <title>A novel species.</title>
        <authorList>
            <person name="Gao J."/>
        </authorList>
    </citation>
    <scope>NUCLEOTIDE SEQUENCE [LARGE SCALE GENOMIC DNA]</scope>
    <source>
        <strain evidence="2 3">CRXT-G-22</strain>
    </source>
</reference>
<evidence type="ECO:0000313" key="2">
    <source>
        <dbReference type="EMBL" id="QNP76193.1"/>
    </source>
</evidence>
<accession>A0A7H0ITS7</accession>
<keyword evidence="3" id="KW-1185">Reference proteome</keyword>
<evidence type="ECO:0000259" key="1">
    <source>
        <dbReference type="Pfam" id="PF08044"/>
    </source>
</evidence>
<proteinExistence type="predicted"/>
<feature type="domain" description="DUF1707" evidence="1">
    <location>
        <begin position="11"/>
        <end position="63"/>
    </location>
</feature>
<dbReference type="PANTHER" id="PTHR40763:SF5">
    <property type="entry name" value="MEMBRANE PROTEIN"/>
    <property type="match status" value="1"/>
</dbReference>
<sequence length="201" mass="22465">MPEKLPTTANLRASHADRDRVVDVLRISAGDGRLTASELDERIELALSARTLGELAVLTADLPPVSTVTGTSVAEVKDVLRVEQSFSRVERVGRWIVPRRLDLATQWCDVTLDFTQAVITQDTLRIDLAMVGKTLTLVTRPGIDVDVDSLRVQHARIRHRRAPDHPGPAVLRIELTGDKSFGRVLIRPARRSFGQWVLRRR</sequence>
<organism evidence="2 3">
    <name type="scientific">Streptomyces roseirectus</name>
    <dbReference type="NCBI Taxonomy" id="2768066"/>
    <lineage>
        <taxon>Bacteria</taxon>
        <taxon>Bacillati</taxon>
        <taxon>Actinomycetota</taxon>
        <taxon>Actinomycetes</taxon>
        <taxon>Kitasatosporales</taxon>
        <taxon>Streptomycetaceae</taxon>
        <taxon>Streptomyces</taxon>
    </lineage>
</organism>
<dbReference type="KEGG" id="sroi:IAG44_41135"/>
<protein>
    <submittedName>
        <fullName evidence="2">DUF1707 domain-containing protein</fullName>
    </submittedName>
</protein>
<dbReference type="AlphaFoldDB" id="A0A7H0ITS7"/>
<gene>
    <name evidence="2" type="ORF">IAG44_41135</name>
</gene>
<dbReference type="EMBL" id="CP060828">
    <property type="protein sequence ID" value="QNP76193.1"/>
    <property type="molecule type" value="Genomic_DNA"/>
</dbReference>
<name>A0A7H0ITS7_9ACTN</name>
<dbReference type="Proteomes" id="UP000516052">
    <property type="component" value="Chromosome"/>
</dbReference>